<dbReference type="Proteomes" id="UP000442105">
    <property type="component" value="Unassembled WGS sequence"/>
</dbReference>
<evidence type="ECO:0000313" key="3">
    <source>
        <dbReference type="Proteomes" id="UP000442105"/>
    </source>
</evidence>
<proteinExistence type="predicted"/>
<gene>
    <name evidence="2" type="ORF">F7D95_14585</name>
</gene>
<keyword evidence="1" id="KW-1133">Transmembrane helix</keyword>
<accession>A0AA90UHS6</accession>
<evidence type="ECO:0000256" key="1">
    <source>
        <dbReference type="SAM" id="Phobius"/>
    </source>
</evidence>
<dbReference type="RefSeq" id="WP_153129391.1">
    <property type="nucleotide sequence ID" value="NZ_VZCW01000369.1"/>
</dbReference>
<dbReference type="AlphaFoldDB" id="A0AA90UHS6"/>
<feature type="transmembrane region" description="Helical" evidence="1">
    <location>
        <begin position="33"/>
        <end position="57"/>
    </location>
</feature>
<dbReference type="EMBL" id="VZCW01000369">
    <property type="protein sequence ID" value="MQN13990.1"/>
    <property type="molecule type" value="Genomic_DNA"/>
</dbReference>
<comment type="caution">
    <text evidence="2">The sequence shown here is derived from an EMBL/GenBank/DDBJ whole genome shotgun (WGS) entry which is preliminary data.</text>
</comment>
<keyword evidence="1" id="KW-0472">Membrane</keyword>
<reference evidence="3" key="1">
    <citation type="submission" date="2019-09" db="EMBL/GenBank/DDBJ databases">
        <title>Distinct polysaccharide growth profiles of human intestinal Prevotella copri isolates.</title>
        <authorList>
            <person name="Fehlner-Peach H."/>
            <person name="Magnabosco C."/>
            <person name="Raghavan V."/>
            <person name="Scher J.U."/>
            <person name="Tett A."/>
            <person name="Cox L.M."/>
            <person name="Gottsegen C."/>
            <person name="Watters A."/>
            <person name="Wiltshire- Gordon J.D."/>
            <person name="Segata N."/>
            <person name="Bonneau R."/>
            <person name="Littman D.R."/>
        </authorList>
    </citation>
    <scope>NUCLEOTIDE SEQUENCE [LARGE SCALE GENOMIC DNA]</scope>
    <source>
        <strain evidence="3">iAQ1179</strain>
    </source>
</reference>
<sequence>MKNVGIILSILAIILSILAICFSLPRTELSFDYLGLITGILGVLVTVLIGWNIYALIDFRQEKQRLVQYFDEQKSNIHLLGSDLRSTFMNQLSNNSLLEKNVADIYSQMMGLNKSLPLSFYYLFHTIGAIRTASQAENYAACNLWLKEIRQVLVYPEQVSIPVTSKKQLLHDLMQMKSTELIVGLNEVIELIMHIKEIPDPIS</sequence>
<name>A0AA90UHS6_9BACT</name>
<organism evidence="2 3">
    <name type="scientific">Segatella copri</name>
    <dbReference type="NCBI Taxonomy" id="165179"/>
    <lineage>
        <taxon>Bacteria</taxon>
        <taxon>Pseudomonadati</taxon>
        <taxon>Bacteroidota</taxon>
        <taxon>Bacteroidia</taxon>
        <taxon>Bacteroidales</taxon>
        <taxon>Prevotellaceae</taxon>
        <taxon>Segatella</taxon>
    </lineage>
</organism>
<evidence type="ECO:0000313" key="2">
    <source>
        <dbReference type="EMBL" id="MQN13990.1"/>
    </source>
</evidence>
<keyword evidence="1" id="KW-0812">Transmembrane</keyword>
<protein>
    <submittedName>
        <fullName evidence="2">Uncharacterized protein</fullName>
    </submittedName>
</protein>